<keyword evidence="10" id="KW-1185">Reference proteome</keyword>
<name>A0A5C4VPZ2_9ACTN</name>
<evidence type="ECO:0000313" key="10">
    <source>
        <dbReference type="Proteomes" id="UP000313231"/>
    </source>
</evidence>
<dbReference type="Proteomes" id="UP000313231">
    <property type="component" value="Unassembled WGS sequence"/>
</dbReference>
<dbReference type="GO" id="GO:0016891">
    <property type="term" value="F:RNA endonuclease activity producing 5'-phosphomonoesters, hydrolytic mechanism"/>
    <property type="evidence" value="ECO:0007669"/>
    <property type="project" value="TreeGrafter"/>
</dbReference>
<keyword evidence="5" id="KW-0442">Lipid degradation</keyword>
<evidence type="ECO:0000256" key="5">
    <source>
        <dbReference type="ARBA" id="ARBA00022963"/>
    </source>
</evidence>
<dbReference type="PANTHER" id="PTHR43856">
    <property type="entry name" value="CARDIOLIPIN HYDROLASE"/>
    <property type="match status" value="1"/>
</dbReference>
<dbReference type="InterPro" id="IPR051406">
    <property type="entry name" value="PLD_domain"/>
</dbReference>
<evidence type="ECO:0000256" key="6">
    <source>
        <dbReference type="ARBA" id="ARBA00023098"/>
    </source>
</evidence>
<evidence type="ECO:0000256" key="3">
    <source>
        <dbReference type="ARBA" id="ARBA00012027"/>
    </source>
</evidence>
<accession>A0A5C4VPZ2</accession>
<proteinExistence type="inferred from homology"/>
<reference evidence="9 10" key="1">
    <citation type="journal article" date="2016" name="Int. J. Syst. Evol. Microbiol.">
        <title>Nocardioides albidus sp. nov., an actinobacterium isolated from garden soil.</title>
        <authorList>
            <person name="Singh H."/>
            <person name="Du J."/>
            <person name="Trinh H."/>
            <person name="Won K."/>
            <person name="Yang J.E."/>
            <person name="Yin C."/>
            <person name="Kook M."/>
            <person name="Yi T.H."/>
        </authorList>
    </citation>
    <scope>NUCLEOTIDE SEQUENCE [LARGE SCALE GENOMIC DNA]</scope>
    <source>
        <strain evidence="9 10">CCTCC AB 2015297</strain>
    </source>
</reference>
<dbReference type="AlphaFoldDB" id="A0A5C4VPZ2"/>
<dbReference type="EC" id="3.1.4.4" evidence="3"/>
<dbReference type="OrthoDB" id="3740959at2"/>
<dbReference type="InterPro" id="IPR025202">
    <property type="entry name" value="PLD-like_dom"/>
</dbReference>
<feature type="chain" id="PRO_5022834616" description="phospholipase D" evidence="7">
    <location>
        <begin position="27"/>
        <end position="448"/>
    </location>
</feature>
<comment type="catalytic activity">
    <reaction evidence="1">
        <text>a 1,2-diacyl-sn-glycero-3-phosphocholine + H2O = a 1,2-diacyl-sn-glycero-3-phosphate + choline + H(+)</text>
        <dbReference type="Rhea" id="RHEA:14445"/>
        <dbReference type="ChEBI" id="CHEBI:15354"/>
        <dbReference type="ChEBI" id="CHEBI:15377"/>
        <dbReference type="ChEBI" id="CHEBI:15378"/>
        <dbReference type="ChEBI" id="CHEBI:57643"/>
        <dbReference type="ChEBI" id="CHEBI:58608"/>
        <dbReference type="EC" id="3.1.4.4"/>
    </reaction>
</comment>
<dbReference type="GO" id="GO:0016042">
    <property type="term" value="P:lipid catabolic process"/>
    <property type="evidence" value="ECO:0007669"/>
    <property type="project" value="UniProtKB-KW"/>
</dbReference>
<evidence type="ECO:0000313" key="9">
    <source>
        <dbReference type="EMBL" id="TNM37546.1"/>
    </source>
</evidence>
<evidence type="ECO:0000256" key="7">
    <source>
        <dbReference type="SAM" id="SignalP"/>
    </source>
</evidence>
<keyword evidence="6" id="KW-0443">Lipid metabolism</keyword>
<dbReference type="Gene3D" id="3.30.870.10">
    <property type="entry name" value="Endonuclease Chain A"/>
    <property type="match status" value="2"/>
</dbReference>
<comment type="caution">
    <text evidence="9">The sequence shown here is derived from an EMBL/GenBank/DDBJ whole genome shotgun (WGS) entry which is preliminary data.</text>
</comment>
<dbReference type="Pfam" id="PF13091">
    <property type="entry name" value="PLDc_2"/>
    <property type="match status" value="1"/>
</dbReference>
<dbReference type="RefSeq" id="WP_139624093.1">
    <property type="nucleotide sequence ID" value="NZ_VDMP01000026.1"/>
</dbReference>
<keyword evidence="4" id="KW-0378">Hydrolase</keyword>
<dbReference type="EMBL" id="VDMP01000026">
    <property type="protein sequence ID" value="TNM37546.1"/>
    <property type="molecule type" value="Genomic_DNA"/>
</dbReference>
<sequence length="448" mass="49027">MAALAALLLALGLMVAGQGTLSRADAAPAAAAPTPVAKRDPNPAYVVTPGITFNHPFKKKKRGAIQRKIIKTLKNVEAGQSVRIMTWNFDSPLLHSKVIAAHKRGVSVQVIMARGLARAQGSGRSYGALSRGLKKGNADRPKELRSWIRTCSATCRGKGGAMHNKLMLVSRSGATNWIVMQGSGNFTGAAAVQQFNDWTTVTENQALYDGWMTMWNQAKKDKRFPDLQFTVPSTTIPGASITTMFAPHRTQVDPPLRVLNKVQCNGATNTANGRTKVRVANAVWGDERGARIARKVRELHSQGCDVRVVFMMMSGKIRSILAPVPAKQMVYITGATANKFKDRYVHLKGLSVEGNLDGNPAASAVLSSSENWTQLGWFSDEHDIIFWDDAAMAAKYSDWVDMIFNTAPRTLANYVNSADPDPQVRIKPGTEYLSPKDYPFHELEAELY</sequence>
<evidence type="ECO:0000259" key="8">
    <source>
        <dbReference type="Pfam" id="PF13091"/>
    </source>
</evidence>
<evidence type="ECO:0000256" key="4">
    <source>
        <dbReference type="ARBA" id="ARBA00022801"/>
    </source>
</evidence>
<gene>
    <name evidence="9" type="ORF">FHP29_17225</name>
</gene>
<protein>
    <recommendedName>
        <fullName evidence="3">phospholipase D</fullName>
        <ecNumber evidence="3">3.1.4.4</ecNumber>
    </recommendedName>
</protein>
<comment type="similarity">
    <text evidence="2">Belongs to the phospholipase D family.</text>
</comment>
<dbReference type="SUPFAM" id="SSF56024">
    <property type="entry name" value="Phospholipase D/nuclease"/>
    <property type="match status" value="2"/>
</dbReference>
<keyword evidence="7" id="KW-0732">Signal</keyword>
<feature type="signal peptide" evidence="7">
    <location>
        <begin position="1"/>
        <end position="26"/>
    </location>
</feature>
<evidence type="ECO:0000256" key="1">
    <source>
        <dbReference type="ARBA" id="ARBA00000798"/>
    </source>
</evidence>
<feature type="domain" description="Phospholipase D-like" evidence="8">
    <location>
        <begin position="77"/>
        <end position="196"/>
    </location>
</feature>
<dbReference type="GO" id="GO:0004630">
    <property type="term" value="F:phospholipase D activity"/>
    <property type="evidence" value="ECO:0007669"/>
    <property type="project" value="UniProtKB-EC"/>
</dbReference>
<dbReference type="PANTHER" id="PTHR43856:SF1">
    <property type="entry name" value="MITOCHONDRIAL CARDIOLIPIN HYDROLASE"/>
    <property type="match status" value="1"/>
</dbReference>
<organism evidence="9 10">
    <name type="scientific">Nocardioides albidus</name>
    <dbReference type="NCBI Taxonomy" id="1517589"/>
    <lineage>
        <taxon>Bacteria</taxon>
        <taxon>Bacillati</taxon>
        <taxon>Actinomycetota</taxon>
        <taxon>Actinomycetes</taxon>
        <taxon>Propionibacteriales</taxon>
        <taxon>Nocardioidaceae</taxon>
        <taxon>Nocardioides</taxon>
    </lineage>
</organism>
<evidence type="ECO:0000256" key="2">
    <source>
        <dbReference type="ARBA" id="ARBA00008664"/>
    </source>
</evidence>